<dbReference type="PANTHER" id="PTHR43004:SF19">
    <property type="entry name" value="BINDING MONOOXYGENASE, PUTATIVE (JCVI)-RELATED"/>
    <property type="match status" value="1"/>
</dbReference>
<gene>
    <name evidence="5" type="ORF">AS030_02480</name>
</gene>
<evidence type="ECO:0000259" key="4">
    <source>
        <dbReference type="Pfam" id="PF01494"/>
    </source>
</evidence>
<dbReference type="Gene3D" id="3.30.70.2450">
    <property type="match status" value="1"/>
</dbReference>
<organism evidence="5 6">
    <name type="scientific">Fictibacillus enclensis</name>
    <dbReference type="NCBI Taxonomy" id="1017270"/>
    <lineage>
        <taxon>Bacteria</taxon>
        <taxon>Bacillati</taxon>
        <taxon>Bacillota</taxon>
        <taxon>Bacilli</taxon>
        <taxon>Bacillales</taxon>
        <taxon>Fictibacillaceae</taxon>
        <taxon>Fictibacillus</taxon>
    </lineage>
</organism>
<comment type="cofactor">
    <cofactor evidence="1">
        <name>FAD</name>
        <dbReference type="ChEBI" id="CHEBI:57692"/>
    </cofactor>
</comment>
<dbReference type="PANTHER" id="PTHR43004">
    <property type="entry name" value="TRK SYSTEM POTASSIUM UPTAKE PROTEIN"/>
    <property type="match status" value="1"/>
</dbReference>
<name>A0A0V8JB80_9BACL</name>
<comment type="caution">
    <text evidence="5">The sequence shown here is derived from an EMBL/GenBank/DDBJ whole genome shotgun (WGS) entry which is preliminary data.</text>
</comment>
<dbReference type="InterPro" id="IPR036188">
    <property type="entry name" value="FAD/NAD-bd_sf"/>
</dbReference>
<dbReference type="PRINTS" id="PR00420">
    <property type="entry name" value="RNGMNOXGNASE"/>
</dbReference>
<sequence>MNSKILIAGAGPTGLVLALQLAHFGIPFRIVEKHSGPGEASRALVVHSRILEFYRQLGITDEVIDLGIPLDSVQLHEGLKEKAQLKFSDLKKDISPYPFALCLAQDVHERYLVKKLDEMGITIEWNTELYSFSDEGGSVKTVLIKNEVKEEAEFAYLCGCDGAHSIVRKGLGLGFSGGTYEELFYVADVESSDVKAQEHALKVHLSNNGLCIFMPVRTTGMVRLIGIVPPELKDRESLQFQDVQPVAEKQIGIQVTGVNWFSTYRVHHRVSDHFRKGRCFIAGDAGHIHSPAGGQGMNTGISDAINLAWKLAAVLQEKADPSILDTYETERIAFARTLISTTDRAFQVMVGKNFPNRLARTVLIPYAAPLLFGFSMTRRIFFGMVSQLGIEYQDSALSKGKAGKVHGGDRLPWCRTIQGNNFDALRSLDWQVHVYGEAKPDYKRFCESAGLPLHIFPWEASMDEADLKRNAAYLVRPDGYVAIADGAQDLMVLQQYLKEFNLSSLF</sequence>
<dbReference type="Proteomes" id="UP000054099">
    <property type="component" value="Unassembled WGS sequence"/>
</dbReference>
<evidence type="ECO:0000313" key="6">
    <source>
        <dbReference type="Proteomes" id="UP000054099"/>
    </source>
</evidence>
<keyword evidence="2" id="KW-0285">Flavoprotein</keyword>
<proteinExistence type="predicted"/>
<dbReference type="Gene3D" id="3.50.50.60">
    <property type="entry name" value="FAD/NAD(P)-binding domain"/>
    <property type="match status" value="1"/>
</dbReference>
<reference evidence="5 6" key="1">
    <citation type="journal article" date="2014" name="Antonie Van Leeuwenhoek">
        <title>Fictibacillus enclensis sp. nov., isolated from marine sediment.</title>
        <authorList>
            <person name="Dastager S.G."/>
            <person name="Mawlankar R."/>
            <person name="Srinivasan K."/>
            <person name="Tang S.K."/>
            <person name="Lee J.C."/>
            <person name="Ramana V.V."/>
            <person name="Shouche Y.S."/>
        </authorList>
    </citation>
    <scope>NUCLEOTIDE SEQUENCE [LARGE SCALE GENOMIC DNA]</scope>
    <source>
        <strain evidence="5 6">NIO-1003</strain>
    </source>
</reference>
<keyword evidence="6" id="KW-1185">Reference proteome</keyword>
<dbReference type="InterPro" id="IPR050641">
    <property type="entry name" value="RIFMO-like"/>
</dbReference>
<feature type="domain" description="FAD-binding" evidence="4">
    <location>
        <begin position="4"/>
        <end position="340"/>
    </location>
</feature>
<dbReference type="GO" id="GO:0071949">
    <property type="term" value="F:FAD binding"/>
    <property type="evidence" value="ECO:0007669"/>
    <property type="project" value="InterPro"/>
</dbReference>
<keyword evidence="3" id="KW-0274">FAD</keyword>
<evidence type="ECO:0000256" key="1">
    <source>
        <dbReference type="ARBA" id="ARBA00001974"/>
    </source>
</evidence>
<evidence type="ECO:0000313" key="5">
    <source>
        <dbReference type="EMBL" id="KSU84439.1"/>
    </source>
</evidence>
<evidence type="ECO:0000256" key="3">
    <source>
        <dbReference type="ARBA" id="ARBA00022827"/>
    </source>
</evidence>
<dbReference type="Pfam" id="PF01494">
    <property type="entry name" value="FAD_binding_3"/>
    <property type="match status" value="1"/>
</dbReference>
<dbReference type="SUPFAM" id="SSF51905">
    <property type="entry name" value="FAD/NAD(P)-binding domain"/>
    <property type="match status" value="1"/>
</dbReference>
<keyword evidence="5" id="KW-0503">Monooxygenase</keyword>
<accession>A0A0V8JB80</accession>
<dbReference type="GO" id="GO:0016709">
    <property type="term" value="F:oxidoreductase activity, acting on paired donors, with incorporation or reduction of molecular oxygen, NAD(P)H as one donor, and incorporation of one atom of oxygen"/>
    <property type="evidence" value="ECO:0007669"/>
    <property type="project" value="UniProtKB-ARBA"/>
</dbReference>
<dbReference type="RefSeq" id="WP_061968006.1">
    <property type="nucleotide sequence ID" value="NZ_FMAV01000001.1"/>
</dbReference>
<dbReference type="OrthoDB" id="9766816at2"/>
<dbReference type="EMBL" id="LNQN01000001">
    <property type="protein sequence ID" value="KSU84439.1"/>
    <property type="molecule type" value="Genomic_DNA"/>
</dbReference>
<evidence type="ECO:0000256" key="2">
    <source>
        <dbReference type="ARBA" id="ARBA00022630"/>
    </source>
</evidence>
<keyword evidence="5" id="KW-0560">Oxidoreductase</keyword>
<dbReference type="InterPro" id="IPR002938">
    <property type="entry name" value="FAD-bd"/>
</dbReference>
<dbReference type="AlphaFoldDB" id="A0A0V8JB80"/>
<protein>
    <submittedName>
        <fullName evidence="5">Monooxygenase</fullName>
    </submittedName>
</protein>